<evidence type="ECO:0000313" key="1">
    <source>
        <dbReference type="EMBL" id="SPC22087.1"/>
    </source>
</evidence>
<dbReference type="AlphaFoldDB" id="A0A7Z7JE44"/>
<protein>
    <submittedName>
        <fullName evidence="1">Uncharacterized protein</fullName>
    </submittedName>
</protein>
<gene>
    <name evidence="1" type="ORF">CBM2594_B10953</name>
</gene>
<reference evidence="1 2" key="1">
    <citation type="submission" date="2018-01" db="EMBL/GenBank/DDBJ databases">
        <authorList>
            <person name="Clerissi C."/>
        </authorList>
    </citation>
    <scope>NUCLEOTIDE SEQUENCE [LARGE SCALE GENOMIC DNA]</scope>
    <source>
        <strain evidence="1">Cupriavidus taiwanensis STM 6021</strain>
    </source>
</reference>
<name>A0A7Z7JE44_9BURK</name>
<sequence length="22" mass="2590">MLRRSISVSGDEANRLRGRLFR</sequence>
<proteinExistence type="predicted"/>
<evidence type="ECO:0000313" key="2">
    <source>
        <dbReference type="Proteomes" id="UP000257139"/>
    </source>
</evidence>
<dbReference type="EMBL" id="LT978514">
    <property type="protein sequence ID" value="SPC22087.1"/>
    <property type="molecule type" value="Genomic_DNA"/>
</dbReference>
<accession>A0A7Z7JE44</accession>
<dbReference type="Proteomes" id="UP000257139">
    <property type="component" value="Chromosome CBM2594_b"/>
</dbReference>
<organism evidence="1 2">
    <name type="scientific">Cupriavidus taiwanensis</name>
    <dbReference type="NCBI Taxonomy" id="164546"/>
    <lineage>
        <taxon>Bacteria</taxon>
        <taxon>Pseudomonadati</taxon>
        <taxon>Pseudomonadota</taxon>
        <taxon>Betaproteobacteria</taxon>
        <taxon>Burkholderiales</taxon>
        <taxon>Burkholderiaceae</taxon>
        <taxon>Cupriavidus</taxon>
    </lineage>
</organism>